<reference evidence="1 2" key="1">
    <citation type="journal article" date="2019" name="Sci. Rep.">
        <title>Orb-weaving spider Araneus ventricosus genome elucidates the spidroin gene catalogue.</title>
        <authorList>
            <person name="Kono N."/>
            <person name="Nakamura H."/>
            <person name="Ohtoshi R."/>
            <person name="Moran D.A.P."/>
            <person name="Shinohara A."/>
            <person name="Yoshida Y."/>
            <person name="Fujiwara M."/>
            <person name="Mori M."/>
            <person name="Tomita M."/>
            <person name="Arakawa K."/>
        </authorList>
    </citation>
    <scope>NUCLEOTIDE SEQUENCE [LARGE SCALE GENOMIC DNA]</scope>
</reference>
<accession>A0A4Y2USZ9</accession>
<comment type="caution">
    <text evidence="1">The sequence shown here is derived from an EMBL/GenBank/DDBJ whole genome shotgun (WGS) entry which is preliminary data.</text>
</comment>
<sequence length="354" mass="41368">MEAMTLDDFYKEHAPNRHGLTKLSDCVFCFGGYDWKRGENRHRSNWTRMIKCLKSFVQRNRIRTVETPAESVTSPEIPMCEDPCRKSRLRPRDLCGRDRINELDDFYEPIFEKPEMWRVPGGVKLDARCGLGTDVYAIVKRYLKADLNWFHLIMKHNSFETFVREMTPIQDKFVVLSYGCLCDGLKDKDGQRQTHRHMIVACDQSGVFEKIWKEKVIYEFPKEKGGKAKFSVPILNVHHLFRTMVYVSRPKSSCDRGIPEDMKAGVGNFSHFHIFHPMSEHVIAFLCTLDPGVIDTLMLEQNRIKNVVNWERFAIKVRDGESCYKKWAVPIGKTNWKFQNCVIPAEKQYEPTDD</sequence>
<dbReference type="EMBL" id="BGPR01039982">
    <property type="protein sequence ID" value="GBO16048.1"/>
    <property type="molecule type" value="Genomic_DNA"/>
</dbReference>
<proteinExistence type="predicted"/>
<evidence type="ECO:0000313" key="1">
    <source>
        <dbReference type="EMBL" id="GBO16048.1"/>
    </source>
</evidence>
<evidence type="ECO:0000313" key="2">
    <source>
        <dbReference type="Proteomes" id="UP000499080"/>
    </source>
</evidence>
<protein>
    <submittedName>
        <fullName evidence="1">Uncharacterized protein</fullName>
    </submittedName>
</protein>
<dbReference type="Proteomes" id="UP000499080">
    <property type="component" value="Unassembled WGS sequence"/>
</dbReference>
<keyword evidence="2" id="KW-1185">Reference proteome</keyword>
<name>A0A4Y2USZ9_ARAVE</name>
<organism evidence="1 2">
    <name type="scientific">Araneus ventricosus</name>
    <name type="common">Orbweaver spider</name>
    <name type="synonym">Epeira ventricosa</name>
    <dbReference type="NCBI Taxonomy" id="182803"/>
    <lineage>
        <taxon>Eukaryota</taxon>
        <taxon>Metazoa</taxon>
        <taxon>Ecdysozoa</taxon>
        <taxon>Arthropoda</taxon>
        <taxon>Chelicerata</taxon>
        <taxon>Arachnida</taxon>
        <taxon>Araneae</taxon>
        <taxon>Araneomorphae</taxon>
        <taxon>Entelegynae</taxon>
        <taxon>Araneoidea</taxon>
        <taxon>Araneidae</taxon>
        <taxon>Araneus</taxon>
    </lineage>
</organism>
<dbReference type="AlphaFoldDB" id="A0A4Y2USZ9"/>
<gene>
    <name evidence="1" type="ORF">AVEN_100644_1</name>
</gene>